<evidence type="ECO:0000256" key="4">
    <source>
        <dbReference type="SAM" id="SignalP"/>
    </source>
</evidence>
<evidence type="ECO:0000256" key="3">
    <source>
        <dbReference type="SAM" id="MobiDB-lite"/>
    </source>
</evidence>
<feature type="chain" id="PRO_5034071879" description="Superoxide dismutase [Cu-Zn]" evidence="4">
    <location>
        <begin position="33"/>
        <end position="185"/>
    </location>
</feature>
<evidence type="ECO:0000259" key="5">
    <source>
        <dbReference type="Pfam" id="PF00080"/>
    </source>
</evidence>
<dbReference type="InterPro" id="IPR018152">
    <property type="entry name" value="SOD_Cu/Zn_BS"/>
</dbReference>
<dbReference type="InterPro" id="IPR001424">
    <property type="entry name" value="SOD_Cu_Zn_dom"/>
</dbReference>
<dbReference type="Pfam" id="PF00080">
    <property type="entry name" value="Sod_Cu"/>
    <property type="match status" value="1"/>
</dbReference>
<keyword evidence="2" id="KW-0862">Zinc</keyword>
<dbReference type="EC" id="1.15.1.1" evidence="2"/>
<dbReference type="AlphaFoldDB" id="A0A8B6XA95"/>
<proteinExistence type="inferred from homology"/>
<reference evidence="7" key="1">
    <citation type="submission" date="2025-08" db="UniProtKB">
        <authorList>
            <consortium name="RefSeq"/>
        </authorList>
    </citation>
    <scope>IDENTIFICATION</scope>
</reference>
<dbReference type="InterPro" id="IPR036423">
    <property type="entry name" value="SOD-like_Cu/Zn_dom_sf"/>
</dbReference>
<comment type="cofactor">
    <cofactor evidence="2">
        <name>Cu cation</name>
        <dbReference type="ChEBI" id="CHEBI:23378"/>
    </cofactor>
    <text evidence="2">Binds 1 copper ion per subunit.</text>
</comment>
<dbReference type="GO" id="GO:0004784">
    <property type="term" value="F:superoxide dismutase activity"/>
    <property type="evidence" value="ECO:0007669"/>
    <property type="project" value="UniProtKB-EC"/>
</dbReference>
<dbReference type="Proteomes" id="UP000675920">
    <property type="component" value="Unplaced"/>
</dbReference>
<comment type="function">
    <text evidence="2">Destroys radicals which are normally produced within the cells and which are toxic to biological systems.</text>
</comment>
<keyword evidence="6" id="KW-1185">Reference proteome</keyword>
<keyword evidence="2" id="KW-0186">Copper</keyword>
<dbReference type="PROSITE" id="PS00332">
    <property type="entry name" value="SOD_CU_ZN_2"/>
    <property type="match status" value="1"/>
</dbReference>
<dbReference type="InterPro" id="IPR024134">
    <property type="entry name" value="SOD_Cu/Zn_/chaperone"/>
</dbReference>
<evidence type="ECO:0000313" key="7">
    <source>
        <dbReference type="RefSeq" id="WP_084545187.1"/>
    </source>
</evidence>
<comment type="similarity">
    <text evidence="1 2">Belongs to the Cu-Zn superoxide dismutase family.</text>
</comment>
<feature type="region of interest" description="Disordered" evidence="3">
    <location>
        <begin position="86"/>
        <end position="124"/>
    </location>
</feature>
<protein>
    <recommendedName>
        <fullName evidence="2">Superoxide dismutase [Cu-Zn]</fullName>
        <ecNumber evidence="2">1.15.1.1</ecNumber>
    </recommendedName>
</protein>
<evidence type="ECO:0000256" key="1">
    <source>
        <dbReference type="ARBA" id="ARBA00010457"/>
    </source>
</evidence>
<evidence type="ECO:0000256" key="2">
    <source>
        <dbReference type="RuleBase" id="RU000393"/>
    </source>
</evidence>
<comment type="catalytic activity">
    <reaction evidence="2">
        <text>2 superoxide + 2 H(+) = H2O2 + O2</text>
        <dbReference type="Rhea" id="RHEA:20696"/>
        <dbReference type="ChEBI" id="CHEBI:15378"/>
        <dbReference type="ChEBI" id="CHEBI:15379"/>
        <dbReference type="ChEBI" id="CHEBI:16240"/>
        <dbReference type="ChEBI" id="CHEBI:18421"/>
        <dbReference type="EC" id="1.15.1.1"/>
    </reaction>
</comment>
<dbReference type="SUPFAM" id="SSF49329">
    <property type="entry name" value="Cu,Zn superoxide dismutase-like"/>
    <property type="match status" value="1"/>
</dbReference>
<dbReference type="GO" id="GO:0005507">
    <property type="term" value="F:copper ion binding"/>
    <property type="evidence" value="ECO:0007669"/>
    <property type="project" value="InterPro"/>
</dbReference>
<accession>A0A8B6XA95</accession>
<keyword evidence="2" id="KW-0560">Oxidoreductase</keyword>
<dbReference type="PANTHER" id="PTHR10003">
    <property type="entry name" value="SUPEROXIDE DISMUTASE CU-ZN -RELATED"/>
    <property type="match status" value="1"/>
</dbReference>
<organism evidence="6 7">
    <name type="scientific">Derxia gummosa DSM 723</name>
    <dbReference type="NCBI Taxonomy" id="1121388"/>
    <lineage>
        <taxon>Bacteria</taxon>
        <taxon>Pseudomonadati</taxon>
        <taxon>Pseudomonadota</taxon>
        <taxon>Betaproteobacteria</taxon>
        <taxon>Burkholderiales</taxon>
        <taxon>Alcaligenaceae</taxon>
        <taxon>Derxia</taxon>
    </lineage>
</organism>
<comment type="cofactor">
    <cofactor evidence="2">
        <name>Zn(2+)</name>
        <dbReference type="ChEBI" id="CHEBI:29105"/>
    </cofactor>
    <text evidence="2">Binds 1 zinc ion per subunit.</text>
</comment>
<feature type="domain" description="Superoxide dismutase copper/zinc binding" evidence="5">
    <location>
        <begin position="51"/>
        <end position="184"/>
    </location>
</feature>
<dbReference type="OrthoDB" id="5431326at2"/>
<dbReference type="PROSITE" id="PS00087">
    <property type="entry name" value="SOD_CU_ZN_1"/>
    <property type="match status" value="1"/>
</dbReference>
<keyword evidence="2" id="KW-0479">Metal-binding</keyword>
<evidence type="ECO:0000313" key="6">
    <source>
        <dbReference type="Proteomes" id="UP000675920"/>
    </source>
</evidence>
<dbReference type="RefSeq" id="WP_084545187.1">
    <property type="nucleotide sequence ID" value="NZ_AXWS01000015.1"/>
</dbReference>
<sequence length="185" mass="18186">MKPNHPRLPALRHAALGALATAALLATGAARADSSVTVKLVGPDGPGATIGHVMLADTPAGLQFTPMLTGLPPGPHGFHVHANGSCDTTTSPEGKPVPAGAAGGHFDPEGHKAHAGPGGMGHMGDLPVLDVDPDGRASKPVVAPRLKLAEVAGKAIVIHAGGDNYADQPAPLGGGGARLACGLIP</sequence>
<feature type="signal peptide" evidence="4">
    <location>
        <begin position="1"/>
        <end position="32"/>
    </location>
</feature>
<dbReference type="NCBIfam" id="NF007628">
    <property type="entry name" value="PRK10290.1"/>
    <property type="match status" value="1"/>
</dbReference>
<dbReference type="CDD" id="cd00305">
    <property type="entry name" value="Cu-Zn_Superoxide_Dismutase"/>
    <property type="match status" value="1"/>
</dbReference>
<keyword evidence="4" id="KW-0732">Signal</keyword>
<name>A0A8B6XA95_9BURK</name>
<dbReference type="Gene3D" id="2.60.40.200">
    <property type="entry name" value="Superoxide dismutase, copper/zinc binding domain"/>
    <property type="match status" value="1"/>
</dbReference>